<gene>
    <name evidence="4" type="ORF">AB6N35_14725</name>
    <name evidence="5" type="ORF">EDD19_10285</name>
    <name evidence="3" type="ORF">M3D93_12760</name>
</gene>
<reference evidence="4" key="4">
    <citation type="submission" date="2024-07" db="EMBL/GenBank/DDBJ databases">
        <authorList>
            <person name="Wildschutte H."/>
        </authorList>
    </citation>
    <scope>NUCLEOTIDE SEQUENCE</scope>
    <source>
        <strain evidence="4">N60</strain>
    </source>
</reference>
<protein>
    <submittedName>
        <fullName evidence="3">LemA family protein</fullName>
    </submittedName>
    <submittedName>
        <fullName evidence="4">NUDIX hydrolase</fullName>
    </submittedName>
</protein>
<evidence type="ECO:0000256" key="2">
    <source>
        <dbReference type="SAM" id="Phobius"/>
    </source>
</evidence>
<evidence type="ECO:0000313" key="4">
    <source>
        <dbReference type="EMBL" id="MEX6465575.1"/>
    </source>
</evidence>
<evidence type="ECO:0000256" key="1">
    <source>
        <dbReference type="SAM" id="MobiDB-lite"/>
    </source>
</evidence>
<dbReference type="EMBL" id="JBFTEZ010000002">
    <property type="protein sequence ID" value="MEX6465575.1"/>
    <property type="molecule type" value="Genomic_DNA"/>
</dbReference>
<keyword evidence="4" id="KW-0378">Hydrolase</keyword>
<comment type="caution">
    <text evidence="5">The sequence shown here is derived from an EMBL/GenBank/DDBJ whole genome shotgun (WGS) entry which is preliminary data.</text>
</comment>
<proteinExistence type="predicted"/>
<keyword evidence="2" id="KW-0472">Membrane</keyword>
<sequence>MSVELIVLVVVVVLVAALAAALLGAYLTAHRLDRLHIRTDLARAALAGALERRHAVAAAVARDLADRDPPGAYRLFHALARARAHPPDAVAGPDPAPQPPPRRRTDRADDDEPGENAELAENTLGMMLAALDVEALPVDLASELEDATDRVSMARRFYNDAVRDTRGLREQTAVRALRLAGRAPMPDYVELVDAPPPRA</sequence>
<evidence type="ECO:0000313" key="5">
    <source>
        <dbReference type="EMBL" id="TCW26191.1"/>
    </source>
</evidence>
<dbReference type="Proteomes" id="UP001206890">
    <property type="component" value="Unassembled WGS sequence"/>
</dbReference>
<evidence type="ECO:0000313" key="6">
    <source>
        <dbReference type="Proteomes" id="UP000295805"/>
    </source>
</evidence>
<evidence type="ECO:0000313" key="3">
    <source>
        <dbReference type="EMBL" id="MCT2118607.1"/>
    </source>
</evidence>
<evidence type="ECO:0000313" key="7">
    <source>
        <dbReference type="Proteomes" id="UP001560293"/>
    </source>
</evidence>
<reference evidence="5 6" key="1">
    <citation type="submission" date="2019-03" db="EMBL/GenBank/DDBJ databases">
        <title>Root nodule microbial communities of legume samples collected from USA, Mexico and Botswana.</title>
        <authorList>
            <person name="Hirsch A."/>
        </authorList>
    </citation>
    <scope>NUCLEOTIDE SEQUENCE [LARGE SCALE GENOMIC DNA]</scope>
    <source>
        <strain evidence="5 6">55</strain>
    </source>
</reference>
<dbReference type="EMBL" id="JALXTC010000067">
    <property type="protein sequence ID" value="MCT2118607.1"/>
    <property type="molecule type" value="Genomic_DNA"/>
</dbReference>
<dbReference type="Proteomes" id="UP000295805">
    <property type="component" value="Unassembled WGS sequence"/>
</dbReference>
<dbReference type="AlphaFoldDB" id="A0A4R3ZYU3"/>
<dbReference type="EMBL" id="SMCX01000002">
    <property type="protein sequence ID" value="TCW26191.1"/>
    <property type="molecule type" value="Genomic_DNA"/>
</dbReference>
<reference evidence="7" key="3">
    <citation type="submission" date="2024-07" db="EMBL/GenBank/DDBJ databases">
        <title>Pseudomonas strain that inhibits Aeromonas fish pathogens.</title>
        <authorList>
            <person name="Wildschutte H."/>
        </authorList>
    </citation>
    <scope>NUCLEOTIDE SEQUENCE [LARGE SCALE GENOMIC DNA]</scope>
    <source>
        <strain evidence="7">n60</strain>
    </source>
</reference>
<keyword evidence="2" id="KW-1133">Transmembrane helix</keyword>
<name>A0A4R3ZYU3_9ACTN</name>
<dbReference type="Proteomes" id="UP001560293">
    <property type="component" value="Unassembled WGS sequence"/>
</dbReference>
<accession>A0A4R3ZYU3</accession>
<dbReference type="GO" id="GO:0016787">
    <property type="term" value="F:hydrolase activity"/>
    <property type="evidence" value="ECO:0007669"/>
    <property type="project" value="UniProtKB-KW"/>
</dbReference>
<feature type="transmembrane region" description="Helical" evidence="2">
    <location>
        <begin position="6"/>
        <end position="29"/>
    </location>
</feature>
<keyword evidence="7" id="KW-1185">Reference proteome</keyword>
<dbReference type="GeneID" id="89530662"/>
<reference evidence="3" key="2">
    <citation type="submission" date="2022-04" db="EMBL/GenBank/DDBJ databases">
        <title>Human microbiome associated bacterial genomes.</title>
        <authorList>
            <person name="Sandstrom S."/>
            <person name="Salamzade R."/>
            <person name="Kalan L.R."/>
        </authorList>
    </citation>
    <scope>NUCLEOTIDE SEQUENCE</scope>
    <source>
        <strain evidence="3">P3-SID1762</strain>
    </source>
</reference>
<dbReference type="RefSeq" id="WP_061228689.1">
    <property type="nucleotide sequence ID" value="NZ_CP143053.1"/>
</dbReference>
<organism evidence="5 6">
    <name type="scientific">Dietzia cinnamea</name>
    <dbReference type="NCBI Taxonomy" id="321318"/>
    <lineage>
        <taxon>Bacteria</taxon>
        <taxon>Bacillati</taxon>
        <taxon>Actinomycetota</taxon>
        <taxon>Actinomycetes</taxon>
        <taxon>Mycobacteriales</taxon>
        <taxon>Dietziaceae</taxon>
        <taxon>Dietzia</taxon>
    </lineage>
</organism>
<feature type="region of interest" description="Disordered" evidence="1">
    <location>
        <begin position="85"/>
        <end position="115"/>
    </location>
</feature>
<dbReference type="InterPro" id="IPR023353">
    <property type="entry name" value="LemA-like_dom_sf"/>
</dbReference>
<dbReference type="Gene3D" id="1.20.1440.20">
    <property type="entry name" value="LemA-like domain"/>
    <property type="match status" value="1"/>
</dbReference>
<keyword evidence="2" id="KW-0812">Transmembrane</keyword>